<keyword evidence="4" id="KW-1185">Reference proteome</keyword>
<feature type="region of interest" description="Disordered" evidence="1">
    <location>
        <begin position="156"/>
        <end position="466"/>
    </location>
</feature>
<gene>
    <name evidence="3" type="ORF">OLC1_LOCUS14157</name>
</gene>
<feature type="compositionally biased region" description="Gly residues" evidence="1">
    <location>
        <begin position="101"/>
        <end position="113"/>
    </location>
</feature>
<dbReference type="Proteomes" id="UP001161247">
    <property type="component" value="Chromosome 5"/>
</dbReference>
<proteinExistence type="predicted"/>
<feature type="compositionally biased region" description="Basic and acidic residues" evidence="1">
    <location>
        <begin position="397"/>
        <end position="435"/>
    </location>
</feature>
<feature type="domain" description="INO80 complex subunit B-like conserved region" evidence="2">
    <location>
        <begin position="406"/>
        <end position="491"/>
    </location>
</feature>
<feature type="region of interest" description="Disordered" evidence="1">
    <location>
        <begin position="1"/>
        <end position="133"/>
    </location>
</feature>
<name>A0AAV1DF67_OLDCO</name>
<feature type="compositionally biased region" description="Basic and acidic residues" evidence="1">
    <location>
        <begin position="442"/>
        <end position="460"/>
    </location>
</feature>
<accession>A0AAV1DF67</accession>
<dbReference type="AlphaFoldDB" id="A0AAV1DF67"/>
<feature type="compositionally biased region" description="Acidic residues" evidence="1">
    <location>
        <begin position="322"/>
        <end position="335"/>
    </location>
</feature>
<dbReference type="Pfam" id="PF04438">
    <property type="entry name" value="zf-HIT"/>
    <property type="match status" value="1"/>
</dbReference>
<sequence length="551" mass="61380">MEDLGGSQLDGRGNTMKKRRSQGARRPRPNPLVFNENHDLSPLSSIPVSDDAGKVSSDDNSGDGNFRGKTVDVNQYMSRVGPSTPLDEDAYSYKRITKEGGVTGLGQSNGNGGNVTHYGLAGHQGMSVDSQGNENKLKKVKLKVGGVTRMIQAKSSVTTVSNAKTPKLSDGPHVKQKVTQDIAENDPLPDKRRGTQGALLKDFSKGKLHSSKEESRKMSLRNGFDKPDERSDSVRKSKRLPKKRILDDAFDEDEDDDEIRYLEKLRNPKMGNSRDVDNESSAKRPRNLSRNSRGGNYETPGESVRSNSKDEKRSRSDRGSDDTDYEAEEEQEMVSDSETGGGTKKRKQLRDPSDSPTENKREITLTTRQRALLSSKDASGASPIEFPNGLPPPPSRKQKEQLTEVEQQLKKAEAAQRRRLQNEKAAREAQEEAVKRILGQDSSRKKREDKLKKRQEELAQEKASNAQLNAANTIRWVMSPTGTFITFPEEMGLPKLFDPKPSSYPPPREKCAGPSCDNPYKYRDSKTKLPLCSLQCYKAIHREEMPTNAAY</sequence>
<organism evidence="3 4">
    <name type="scientific">Oldenlandia corymbosa var. corymbosa</name>
    <dbReference type="NCBI Taxonomy" id="529605"/>
    <lineage>
        <taxon>Eukaryota</taxon>
        <taxon>Viridiplantae</taxon>
        <taxon>Streptophyta</taxon>
        <taxon>Embryophyta</taxon>
        <taxon>Tracheophyta</taxon>
        <taxon>Spermatophyta</taxon>
        <taxon>Magnoliopsida</taxon>
        <taxon>eudicotyledons</taxon>
        <taxon>Gunneridae</taxon>
        <taxon>Pentapetalae</taxon>
        <taxon>asterids</taxon>
        <taxon>lamiids</taxon>
        <taxon>Gentianales</taxon>
        <taxon>Rubiaceae</taxon>
        <taxon>Rubioideae</taxon>
        <taxon>Spermacoceae</taxon>
        <taxon>Hedyotis-Oldenlandia complex</taxon>
        <taxon>Oldenlandia</taxon>
    </lineage>
</organism>
<dbReference type="GO" id="GO:0006338">
    <property type="term" value="P:chromatin remodeling"/>
    <property type="evidence" value="ECO:0007669"/>
    <property type="project" value="InterPro"/>
</dbReference>
<feature type="region of interest" description="Disordered" evidence="1">
    <location>
        <begin position="496"/>
        <end position="516"/>
    </location>
</feature>
<feature type="compositionally biased region" description="Basic and acidic residues" evidence="1">
    <location>
        <begin position="202"/>
        <end position="235"/>
    </location>
</feature>
<dbReference type="InterPro" id="IPR007529">
    <property type="entry name" value="Znf_HIT"/>
</dbReference>
<dbReference type="PANTHER" id="PTHR21561:SF25">
    <property type="entry name" value="OS03G0811500 PROTEIN"/>
    <property type="match status" value="1"/>
</dbReference>
<protein>
    <submittedName>
        <fullName evidence="3">OLC1v1004395C1</fullName>
    </submittedName>
</protein>
<feature type="compositionally biased region" description="Basic residues" evidence="1">
    <location>
        <begin position="15"/>
        <end position="28"/>
    </location>
</feature>
<feature type="compositionally biased region" description="Basic and acidic residues" evidence="1">
    <location>
        <begin position="259"/>
        <end position="282"/>
    </location>
</feature>
<evidence type="ECO:0000313" key="4">
    <source>
        <dbReference type="Proteomes" id="UP001161247"/>
    </source>
</evidence>
<dbReference type="CDD" id="cd23021">
    <property type="entry name" value="zf-HIT_IN80B"/>
    <property type="match status" value="1"/>
</dbReference>
<dbReference type="Pfam" id="PF04795">
    <property type="entry name" value="PAPA-1"/>
    <property type="match status" value="1"/>
</dbReference>
<dbReference type="InterPro" id="IPR029523">
    <property type="entry name" value="INO80B/Ies2"/>
</dbReference>
<evidence type="ECO:0000256" key="1">
    <source>
        <dbReference type="SAM" id="MobiDB-lite"/>
    </source>
</evidence>
<dbReference type="GO" id="GO:0031011">
    <property type="term" value="C:Ino80 complex"/>
    <property type="evidence" value="ECO:0007669"/>
    <property type="project" value="InterPro"/>
</dbReference>
<feature type="compositionally biased region" description="Acidic residues" evidence="1">
    <location>
        <begin position="248"/>
        <end position="258"/>
    </location>
</feature>
<dbReference type="EMBL" id="OX459122">
    <property type="protein sequence ID" value="CAI9105467.1"/>
    <property type="molecule type" value="Genomic_DNA"/>
</dbReference>
<feature type="compositionally biased region" description="Basic and acidic residues" evidence="1">
    <location>
        <begin position="349"/>
        <end position="363"/>
    </location>
</feature>
<dbReference type="InterPro" id="IPR006880">
    <property type="entry name" value="INO80B_C"/>
</dbReference>
<evidence type="ECO:0000259" key="2">
    <source>
        <dbReference type="SMART" id="SM01406"/>
    </source>
</evidence>
<feature type="compositionally biased region" description="Basic and acidic residues" evidence="1">
    <location>
        <begin position="307"/>
        <end position="321"/>
    </location>
</feature>
<reference evidence="3" key="1">
    <citation type="submission" date="2023-03" db="EMBL/GenBank/DDBJ databases">
        <authorList>
            <person name="Julca I."/>
        </authorList>
    </citation>
    <scope>NUCLEOTIDE SEQUENCE</scope>
</reference>
<dbReference type="SMART" id="SM01406">
    <property type="entry name" value="PAPA-1"/>
    <property type="match status" value="1"/>
</dbReference>
<dbReference type="PANTHER" id="PTHR21561">
    <property type="entry name" value="INO80 COMPLEX SUBUNIT B"/>
    <property type="match status" value="1"/>
</dbReference>
<evidence type="ECO:0000313" key="3">
    <source>
        <dbReference type="EMBL" id="CAI9105467.1"/>
    </source>
</evidence>